<keyword evidence="1 4" id="KW-0808">Transferase</keyword>
<dbReference type="Pfam" id="PF00583">
    <property type="entry name" value="Acetyltransf_1"/>
    <property type="match status" value="1"/>
</dbReference>
<dbReference type="SUPFAM" id="SSF55729">
    <property type="entry name" value="Acyl-CoA N-acyltransferases (Nat)"/>
    <property type="match status" value="1"/>
</dbReference>
<keyword evidence="5" id="KW-1185">Reference proteome</keyword>
<dbReference type="KEGG" id="nso:NIASO_07150"/>
<evidence type="ECO:0000313" key="4">
    <source>
        <dbReference type="EMBL" id="AHF14990.1"/>
    </source>
</evidence>
<reference evidence="4 5" key="1">
    <citation type="submission" date="2013-12" db="EMBL/GenBank/DDBJ databases">
        <authorList>
            <consortium name="DOE Joint Genome Institute"/>
            <person name="Eisen J."/>
            <person name="Huntemann M."/>
            <person name="Han J."/>
            <person name="Chen A."/>
            <person name="Kyrpides N."/>
            <person name="Mavromatis K."/>
            <person name="Markowitz V."/>
            <person name="Palaniappan K."/>
            <person name="Ivanova N."/>
            <person name="Schaumberg A."/>
            <person name="Pati A."/>
            <person name="Liolios K."/>
            <person name="Nordberg H.P."/>
            <person name="Cantor M.N."/>
            <person name="Hua S.X."/>
            <person name="Woyke T."/>
        </authorList>
    </citation>
    <scope>NUCLEOTIDE SEQUENCE [LARGE SCALE GENOMIC DNA]</scope>
    <source>
        <strain evidence="5">DSM 19437</strain>
    </source>
</reference>
<dbReference type="CDD" id="cd04301">
    <property type="entry name" value="NAT_SF"/>
    <property type="match status" value="1"/>
</dbReference>
<dbReference type="InterPro" id="IPR050832">
    <property type="entry name" value="Bact_Acetyltransf"/>
</dbReference>
<proteinExistence type="predicted"/>
<accession>W0EW02</accession>
<protein>
    <submittedName>
        <fullName evidence="4">Acetyltransferase</fullName>
    </submittedName>
</protein>
<dbReference type="Gene3D" id="3.40.630.30">
    <property type="match status" value="1"/>
</dbReference>
<keyword evidence="2" id="KW-0012">Acyltransferase</keyword>
<organism evidence="4 5">
    <name type="scientific">Niabella soli DSM 19437</name>
    <dbReference type="NCBI Taxonomy" id="929713"/>
    <lineage>
        <taxon>Bacteria</taxon>
        <taxon>Pseudomonadati</taxon>
        <taxon>Bacteroidota</taxon>
        <taxon>Chitinophagia</taxon>
        <taxon>Chitinophagales</taxon>
        <taxon>Chitinophagaceae</taxon>
        <taxon>Niabella</taxon>
    </lineage>
</organism>
<dbReference type="eggNOG" id="COG0454">
    <property type="taxonomic scope" value="Bacteria"/>
</dbReference>
<evidence type="ECO:0000313" key="5">
    <source>
        <dbReference type="Proteomes" id="UP000003586"/>
    </source>
</evidence>
<dbReference type="PANTHER" id="PTHR43877:SF2">
    <property type="entry name" value="AMINOALKYLPHOSPHONATE N-ACETYLTRANSFERASE-RELATED"/>
    <property type="match status" value="1"/>
</dbReference>
<dbReference type="PANTHER" id="PTHR43877">
    <property type="entry name" value="AMINOALKYLPHOSPHONATE N-ACETYLTRANSFERASE-RELATED-RELATED"/>
    <property type="match status" value="1"/>
</dbReference>
<evidence type="ECO:0000256" key="1">
    <source>
        <dbReference type="ARBA" id="ARBA00022679"/>
    </source>
</evidence>
<feature type="domain" description="N-acetyltransferase" evidence="3">
    <location>
        <begin position="4"/>
        <end position="161"/>
    </location>
</feature>
<evidence type="ECO:0000259" key="3">
    <source>
        <dbReference type="PROSITE" id="PS51186"/>
    </source>
</evidence>
<gene>
    <name evidence="4" type="ORF">NIASO_07150</name>
</gene>
<dbReference type="Proteomes" id="UP000003586">
    <property type="component" value="Chromosome"/>
</dbReference>
<dbReference type="AlphaFoldDB" id="W0EW02"/>
<dbReference type="OrthoDB" id="5419426at2"/>
<name>W0EW02_9BACT</name>
<evidence type="ECO:0000256" key="2">
    <source>
        <dbReference type="ARBA" id="ARBA00023315"/>
    </source>
</evidence>
<dbReference type="PROSITE" id="PS51186">
    <property type="entry name" value="GNAT"/>
    <property type="match status" value="1"/>
</dbReference>
<dbReference type="GO" id="GO:0016747">
    <property type="term" value="F:acyltransferase activity, transferring groups other than amino-acyl groups"/>
    <property type="evidence" value="ECO:0007669"/>
    <property type="project" value="InterPro"/>
</dbReference>
<dbReference type="InterPro" id="IPR000182">
    <property type="entry name" value="GNAT_dom"/>
</dbReference>
<dbReference type="HOGENOM" id="CLU_013985_11_2_10"/>
<dbReference type="RefSeq" id="WP_025298763.1">
    <property type="nucleotide sequence ID" value="NZ_CP007035.1"/>
</dbReference>
<dbReference type="STRING" id="929713.NIASO_07150"/>
<dbReference type="EMBL" id="CP007035">
    <property type="protein sequence ID" value="AHF14990.1"/>
    <property type="molecule type" value="Genomic_DNA"/>
</dbReference>
<dbReference type="InterPro" id="IPR016181">
    <property type="entry name" value="Acyl_CoA_acyltransferase"/>
</dbReference>
<sequence>MNNVLIRPVEATDNASLAKIIRSAFFDFGAPTKGTVFEDPTTDDLFGLFAGAGAVLWVAATPETLLGCCGIYPTKGLPEGYVEVVKFYLSATARGRGIGRLLLAKSLESAAALHYRGVYLESLPQFDTAVGMYERLGFKRLEHPLGCSGHTGCTIWMAKEL</sequence>